<dbReference type="Gene3D" id="1.10.1220.10">
    <property type="entry name" value="Met repressor-like"/>
    <property type="match status" value="1"/>
</dbReference>
<accession>A0AAW6DVA3</accession>
<evidence type="ECO:0000313" key="1">
    <source>
        <dbReference type="EMBL" id="MDB8740511.1"/>
    </source>
</evidence>
<dbReference type="Proteomes" id="UP001211421">
    <property type="component" value="Unassembled WGS sequence"/>
</dbReference>
<reference evidence="1" key="1">
    <citation type="submission" date="2023-01" db="EMBL/GenBank/DDBJ databases">
        <title>Human gut microbiome strain richness.</title>
        <authorList>
            <person name="Chen-Liaw A."/>
        </authorList>
    </citation>
    <scope>NUCLEOTIDE SEQUENCE</scope>
    <source>
        <strain evidence="1">D59st1_B8_D59t2_181005</strain>
    </source>
</reference>
<name>A0AAW6DVA3_9FIRM</name>
<dbReference type="GO" id="GO:0006355">
    <property type="term" value="P:regulation of DNA-templated transcription"/>
    <property type="evidence" value="ECO:0007669"/>
    <property type="project" value="InterPro"/>
</dbReference>
<dbReference type="InterPro" id="IPR013321">
    <property type="entry name" value="Arc_rbn_hlx_hlx"/>
</dbReference>
<gene>
    <name evidence="1" type="ORF">PNV70_00325</name>
</gene>
<organism evidence="1 2">
    <name type="scientific">Ruminococcus bicirculans</name>
    <name type="common">ex Wegman et al. 2014</name>
    <dbReference type="NCBI Taxonomy" id="1160721"/>
    <lineage>
        <taxon>Bacteria</taxon>
        <taxon>Bacillati</taxon>
        <taxon>Bacillota</taxon>
        <taxon>Clostridia</taxon>
        <taxon>Eubacteriales</taxon>
        <taxon>Oscillospiraceae</taxon>
        <taxon>Ruminococcus</taxon>
    </lineage>
</organism>
<dbReference type="RefSeq" id="WP_117863887.1">
    <property type="nucleotide sequence ID" value="NZ_JADMNX010000001.1"/>
</dbReference>
<dbReference type="EMBL" id="JAQMLS010000001">
    <property type="protein sequence ID" value="MDB8740511.1"/>
    <property type="molecule type" value="Genomic_DNA"/>
</dbReference>
<evidence type="ECO:0000313" key="2">
    <source>
        <dbReference type="Proteomes" id="UP001211421"/>
    </source>
</evidence>
<dbReference type="AlphaFoldDB" id="A0AAW6DVA3"/>
<proteinExistence type="predicted"/>
<comment type="caution">
    <text evidence="1">The sequence shown here is derived from an EMBL/GenBank/DDBJ whole genome shotgun (WGS) entry which is preliminary data.</text>
</comment>
<sequence length="61" mass="6919">MTKPATIAKNKYNAKAYDRIALQVKKGEKDKIKDHAQSKGESLNGFINRAIHETMSRDKTE</sequence>
<protein>
    <submittedName>
        <fullName evidence="1">Antitoxin</fullName>
    </submittedName>
</protein>